<dbReference type="SUPFAM" id="SSF49265">
    <property type="entry name" value="Fibronectin type III"/>
    <property type="match status" value="1"/>
</dbReference>
<dbReference type="SUPFAM" id="SSF57845">
    <property type="entry name" value="B-box zinc-binding domain"/>
    <property type="match status" value="1"/>
</dbReference>
<dbReference type="PANTHER" id="PTHR24099">
    <property type="entry name" value="E3 UBIQUITIN-PROTEIN LIGASE TRIM36-RELATED"/>
    <property type="match status" value="1"/>
</dbReference>
<dbReference type="InterPro" id="IPR013783">
    <property type="entry name" value="Ig-like_fold"/>
</dbReference>
<dbReference type="InterPro" id="IPR036116">
    <property type="entry name" value="FN3_sf"/>
</dbReference>
<dbReference type="PANTHER" id="PTHR24099:SF16">
    <property type="entry name" value="E3 UBIQUITIN-PROTEIN LIGASE MIDLINE-1-LIKE ISOFORM X1"/>
    <property type="match status" value="1"/>
</dbReference>
<keyword evidence="2" id="KW-0812">Transmembrane</keyword>
<dbReference type="Proteomes" id="UP001208570">
    <property type="component" value="Unassembled WGS sequence"/>
</dbReference>
<feature type="domain" description="B box-type" evidence="3">
    <location>
        <begin position="11"/>
        <end position="58"/>
    </location>
</feature>
<keyword evidence="1" id="KW-0479">Metal-binding</keyword>
<evidence type="ECO:0000259" key="3">
    <source>
        <dbReference type="PROSITE" id="PS50119"/>
    </source>
</evidence>
<feature type="transmembrane region" description="Helical" evidence="2">
    <location>
        <begin position="405"/>
        <end position="423"/>
    </location>
</feature>
<dbReference type="PROSITE" id="PS50119">
    <property type="entry name" value="ZF_BBOX"/>
    <property type="match status" value="1"/>
</dbReference>
<dbReference type="SMART" id="SM00060">
    <property type="entry name" value="FN3"/>
    <property type="match status" value="1"/>
</dbReference>
<dbReference type="AlphaFoldDB" id="A0AAD9MYG6"/>
<keyword evidence="5" id="KW-1185">Reference proteome</keyword>
<evidence type="ECO:0000256" key="1">
    <source>
        <dbReference type="PROSITE-ProRule" id="PRU00024"/>
    </source>
</evidence>
<keyword evidence="2" id="KW-0472">Membrane</keyword>
<dbReference type="InterPro" id="IPR050617">
    <property type="entry name" value="E3_ligase_FN3/SPRY"/>
</dbReference>
<reference evidence="4" key="1">
    <citation type="journal article" date="2023" name="Mol. Biol. Evol.">
        <title>Third-Generation Sequencing Reveals the Adaptive Role of the Epigenome in Three Deep-Sea Polychaetes.</title>
        <authorList>
            <person name="Perez M."/>
            <person name="Aroh O."/>
            <person name="Sun Y."/>
            <person name="Lan Y."/>
            <person name="Juniper S.K."/>
            <person name="Young C.R."/>
            <person name="Angers B."/>
            <person name="Qian P.Y."/>
        </authorList>
    </citation>
    <scope>NUCLEOTIDE SEQUENCE</scope>
    <source>
        <strain evidence="4">P08H-3</strain>
    </source>
</reference>
<keyword evidence="1" id="KW-0862">Zinc</keyword>
<dbReference type="CDD" id="cd19756">
    <property type="entry name" value="Bbox2"/>
    <property type="match status" value="1"/>
</dbReference>
<name>A0AAD9MYG6_9ANNE</name>
<proteinExistence type="predicted"/>
<dbReference type="Gene3D" id="3.30.160.60">
    <property type="entry name" value="Classic Zinc Finger"/>
    <property type="match status" value="1"/>
</dbReference>
<comment type="caution">
    <text evidence="4">The sequence shown here is derived from an EMBL/GenBank/DDBJ whole genome shotgun (WGS) entry which is preliminary data.</text>
</comment>
<evidence type="ECO:0000313" key="4">
    <source>
        <dbReference type="EMBL" id="KAK2148331.1"/>
    </source>
</evidence>
<sequence>MSWQQDTRSHLDDFVCSSHKDQIVSIYCQSCDVLICPKCITQGPSKSNYHKQHVYLDLADAYLIKQKQLNQVITNFKDATQTKKNERCELNALGQRLKLELLRKKTAISKQTHCLHDAITKQEKSYVRHIEMLLKPAITRNELRFNEVDFEVVSREGALGSGESVCHIPEEKPIQFLRAMKRIESDLVKLSADSGPVSMDSAPELRMVQKENLSLHQYKSLITRAFTFPNQVPSVPHVLSSWCTVGVTSASITFKCPNSYIIQSYIVVCQPYSTFTEDKTGEIHMANKWSKSARSDLEIIRQNREKFAAGKGLPWRKRGPDSQVFRVKSTMGRVTAVIRNLLPHTSYIVQIHAINSCGSSQPTKLYLTTLSYSETKGCGRVSLTDPHSYRSVWVLCQVLLTASKYVLLLFLLLWVLYAIFISWPTVYEDGKNAVTYICDFVATIKLPYVGSLRRILLSKPFVDYLSFLMLMGNTSEDSLVEESATDNLFTDEANTLDSNIQSKWFLQSVWEWINRFGENSTGVLF</sequence>
<dbReference type="EMBL" id="JAODUP010000502">
    <property type="protein sequence ID" value="KAK2148331.1"/>
    <property type="molecule type" value="Genomic_DNA"/>
</dbReference>
<keyword evidence="1" id="KW-0863">Zinc-finger</keyword>
<accession>A0AAD9MYG6</accession>
<dbReference type="CDD" id="cd00063">
    <property type="entry name" value="FN3"/>
    <property type="match status" value="1"/>
</dbReference>
<dbReference type="InterPro" id="IPR003961">
    <property type="entry name" value="FN3_dom"/>
</dbReference>
<evidence type="ECO:0000256" key="2">
    <source>
        <dbReference type="SAM" id="Phobius"/>
    </source>
</evidence>
<dbReference type="InterPro" id="IPR000315">
    <property type="entry name" value="Znf_B-box"/>
</dbReference>
<gene>
    <name evidence="4" type="ORF">LSH36_502g02066</name>
</gene>
<dbReference type="Pfam" id="PF00643">
    <property type="entry name" value="zf-B_box"/>
    <property type="match status" value="1"/>
</dbReference>
<dbReference type="GO" id="GO:0008270">
    <property type="term" value="F:zinc ion binding"/>
    <property type="evidence" value="ECO:0007669"/>
    <property type="project" value="UniProtKB-KW"/>
</dbReference>
<keyword evidence="2" id="KW-1133">Transmembrane helix</keyword>
<dbReference type="Gene3D" id="2.60.40.10">
    <property type="entry name" value="Immunoglobulins"/>
    <property type="match status" value="1"/>
</dbReference>
<evidence type="ECO:0000313" key="5">
    <source>
        <dbReference type="Proteomes" id="UP001208570"/>
    </source>
</evidence>
<protein>
    <recommendedName>
        <fullName evidence="3">B box-type domain-containing protein</fullName>
    </recommendedName>
</protein>
<organism evidence="4 5">
    <name type="scientific">Paralvinella palmiformis</name>
    <dbReference type="NCBI Taxonomy" id="53620"/>
    <lineage>
        <taxon>Eukaryota</taxon>
        <taxon>Metazoa</taxon>
        <taxon>Spiralia</taxon>
        <taxon>Lophotrochozoa</taxon>
        <taxon>Annelida</taxon>
        <taxon>Polychaeta</taxon>
        <taxon>Sedentaria</taxon>
        <taxon>Canalipalpata</taxon>
        <taxon>Terebellida</taxon>
        <taxon>Terebelliformia</taxon>
        <taxon>Alvinellidae</taxon>
        <taxon>Paralvinella</taxon>
    </lineage>
</organism>